<organism evidence="4 5">
    <name type="scientific">Dethiobacter alkaliphilus AHT 1</name>
    <dbReference type="NCBI Taxonomy" id="555088"/>
    <lineage>
        <taxon>Bacteria</taxon>
        <taxon>Bacillati</taxon>
        <taxon>Bacillota</taxon>
        <taxon>Dethiobacteria</taxon>
        <taxon>Dethiobacterales</taxon>
        <taxon>Dethiobacteraceae</taxon>
        <taxon>Dethiobacter</taxon>
    </lineage>
</organism>
<feature type="region of interest" description="Disordered" evidence="1">
    <location>
        <begin position="1"/>
        <end position="60"/>
    </location>
</feature>
<dbReference type="PROSITE" id="PS51178">
    <property type="entry name" value="PASTA"/>
    <property type="match status" value="3"/>
</dbReference>
<feature type="compositionally biased region" description="Basic and acidic residues" evidence="1">
    <location>
        <begin position="48"/>
        <end position="60"/>
    </location>
</feature>
<dbReference type="OrthoDB" id="9804124at2"/>
<protein>
    <submittedName>
        <fullName evidence="4">PASTA domain containing protein</fullName>
    </submittedName>
</protein>
<feature type="domain" description="PASTA" evidence="3">
    <location>
        <begin position="234"/>
        <end position="300"/>
    </location>
</feature>
<dbReference type="STRING" id="555088.DealDRAFT_1262"/>
<evidence type="ECO:0000313" key="4">
    <source>
        <dbReference type="EMBL" id="EEG77963.1"/>
    </source>
</evidence>
<dbReference type="InterPro" id="IPR005543">
    <property type="entry name" value="PASTA_dom"/>
</dbReference>
<feature type="transmembrane region" description="Helical" evidence="2">
    <location>
        <begin position="69"/>
        <end position="87"/>
    </location>
</feature>
<dbReference type="SMART" id="SM00740">
    <property type="entry name" value="PASTA"/>
    <property type="match status" value="5"/>
</dbReference>
<feature type="compositionally biased region" description="Basic and acidic residues" evidence="1">
    <location>
        <begin position="11"/>
        <end position="26"/>
    </location>
</feature>
<dbReference type="RefSeq" id="WP_008515893.1">
    <property type="nucleotide sequence ID" value="NZ_ACJM01000005.1"/>
</dbReference>
<dbReference type="Gene3D" id="3.30.10.20">
    <property type="match status" value="4"/>
</dbReference>
<sequence length="507" mass="56767">MSDFLNGFSKDNYKNGKRIVEDRHPEQGAGEGKTEYQQSSAKAAIPDNAREEIYEKDPNSDKRNRQKRLLIISGIVTGCLIIGLFIYNSRLVRLPDFVGDYAEKAHVWALQNNIFIELEEEYNMDYDRGVVISQTPSVQETIFKGGSVTMTVSKGTNPQERIPLPDFSEMSAFEIEQWIADNRADNVIINREYDDTIPQNRFIKKEFRNPDITAENYKREDRMTIIVSRGPEEFEQNIEVPDFSGKAEPEVLEWTNQTGIKLNIEHDYSDTVPENQIIKQSILPESKIAKNEELTITLSQGRAIYAPSFSGLSKEEAAVKASTANVVASIIEHYDDKIPAGRLISQSVKPGTLLNEGESTIILYYSLGSPYIPSFSGHNENDVAQMFTEMNSKKAKVSYKVDYVYDGMTPKGTVIINSNANSTVPTGSSVTLTVSKGGRVIVGDYVKKDFRSEEMGAEITKLEEQGLKVIYEYVESSRESGTIVKQSIKSGTQVNTADHILILEVAN</sequence>
<keyword evidence="2" id="KW-0472">Membrane</keyword>
<feature type="domain" description="PASTA" evidence="3">
    <location>
        <begin position="301"/>
        <end position="367"/>
    </location>
</feature>
<dbReference type="Proteomes" id="UP000006443">
    <property type="component" value="Unassembled WGS sequence"/>
</dbReference>
<comment type="caution">
    <text evidence="4">The sequence shown here is derived from an EMBL/GenBank/DDBJ whole genome shotgun (WGS) entry which is preliminary data.</text>
</comment>
<keyword evidence="5" id="KW-1185">Reference proteome</keyword>
<gene>
    <name evidence="4" type="ORF">DealDRAFT_1262</name>
</gene>
<dbReference type="Pfam" id="PF03793">
    <property type="entry name" value="PASTA"/>
    <property type="match status" value="4"/>
</dbReference>
<feature type="domain" description="PASTA" evidence="3">
    <location>
        <begin position="433"/>
        <end position="507"/>
    </location>
</feature>
<evidence type="ECO:0000259" key="3">
    <source>
        <dbReference type="PROSITE" id="PS51178"/>
    </source>
</evidence>
<dbReference type="eggNOG" id="COG2815">
    <property type="taxonomic scope" value="Bacteria"/>
</dbReference>
<name>C0GFK3_DETAL</name>
<accession>C0GFK3</accession>
<keyword evidence="2" id="KW-1133">Transmembrane helix</keyword>
<proteinExistence type="predicted"/>
<evidence type="ECO:0000256" key="1">
    <source>
        <dbReference type="SAM" id="MobiDB-lite"/>
    </source>
</evidence>
<evidence type="ECO:0000256" key="2">
    <source>
        <dbReference type="SAM" id="Phobius"/>
    </source>
</evidence>
<dbReference type="EMBL" id="ACJM01000005">
    <property type="protein sequence ID" value="EEG77963.1"/>
    <property type="molecule type" value="Genomic_DNA"/>
</dbReference>
<dbReference type="AlphaFoldDB" id="C0GFK3"/>
<keyword evidence="2" id="KW-0812">Transmembrane</keyword>
<reference evidence="4 5" key="1">
    <citation type="submission" date="2009-02" db="EMBL/GenBank/DDBJ databases">
        <title>Sequencing of the draft genome and assembly of Dethiobacter alkaliphilus AHT 1.</title>
        <authorList>
            <consortium name="US DOE Joint Genome Institute (JGI-PGF)"/>
            <person name="Lucas S."/>
            <person name="Copeland A."/>
            <person name="Lapidus A."/>
            <person name="Glavina del Rio T."/>
            <person name="Dalin E."/>
            <person name="Tice H."/>
            <person name="Bruce D."/>
            <person name="Goodwin L."/>
            <person name="Pitluck S."/>
            <person name="Larimer F."/>
            <person name="Land M.L."/>
            <person name="Hauser L."/>
            <person name="Muyzer G."/>
        </authorList>
    </citation>
    <scope>NUCLEOTIDE SEQUENCE [LARGE SCALE GENOMIC DNA]</scope>
    <source>
        <strain evidence="4 5">AHT 1</strain>
    </source>
</reference>
<evidence type="ECO:0000313" key="5">
    <source>
        <dbReference type="Proteomes" id="UP000006443"/>
    </source>
</evidence>
<dbReference type="CDD" id="cd06577">
    <property type="entry name" value="PASTA_pknB"/>
    <property type="match status" value="4"/>
</dbReference>